<feature type="compositionally biased region" description="Basic and acidic residues" evidence="1">
    <location>
        <begin position="7"/>
        <end position="22"/>
    </location>
</feature>
<name>A0A9Q0DNE8_9TELE</name>
<proteinExistence type="predicted"/>
<protein>
    <submittedName>
        <fullName evidence="2">Uncharacterized protein</fullName>
    </submittedName>
</protein>
<evidence type="ECO:0000313" key="2">
    <source>
        <dbReference type="EMBL" id="KAJ3590791.1"/>
    </source>
</evidence>
<evidence type="ECO:0000256" key="1">
    <source>
        <dbReference type="SAM" id="MobiDB-lite"/>
    </source>
</evidence>
<organism evidence="2 3">
    <name type="scientific">Muraenolepis orangiensis</name>
    <name type="common">Patagonian moray cod</name>
    <dbReference type="NCBI Taxonomy" id="630683"/>
    <lineage>
        <taxon>Eukaryota</taxon>
        <taxon>Metazoa</taxon>
        <taxon>Chordata</taxon>
        <taxon>Craniata</taxon>
        <taxon>Vertebrata</taxon>
        <taxon>Euteleostomi</taxon>
        <taxon>Actinopterygii</taxon>
        <taxon>Neopterygii</taxon>
        <taxon>Teleostei</taxon>
        <taxon>Neoteleostei</taxon>
        <taxon>Acanthomorphata</taxon>
        <taxon>Zeiogadaria</taxon>
        <taxon>Gadariae</taxon>
        <taxon>Gadiformes</taxon>
        <taxon>Muraenolepidoidei</taxon>
        <taxon>Muraenolepididae</taxon>
        <taxon>Muraenolepis</taxon>
    </lineage>
</organism>
<dbReference type="EMBL" id="JANIIK010000114">
    <property type="protein sequence ID" value="KAJ3590791.1"/>
    <property type="molecule type" value="Genomic_DNA"/>
</dbReference>
<gene>
    <name evidence="2" type="ORF">NHX12_008739</name>
</gene>
<keyword evidence="3" id="KW-1185">Reference proteome</keyword>
<reference evidence="2" key="1">
    <citation type="submission" date="2022-07" db="EMBL/GenBank/DDBJ databases">
        <title>Chromosome-level genome of Muraenolepis orangiensis.</title>
        <authorList>
            <person name="Kim J."/>
        </authorList>
    </citation>
    <scope>NUCLEOTIDE SEQUENCE</scope>
    <source>
        <strain evidence="2">KU_S4_2022</strain>
        <tissue evidence="2">Muscle</tissue>
    </source>
</reference>
<dbReference type="AlphaFoldDB" id="A0A9Q0DNE8"/>
<feature type="region of interest" description="Disordered" evidence="1">
    <location>
        <begin position="1"/>
        <end position="30"/>
    </location>
</feature>
<evidence type="ECO:0000313" key="3">
    <source>
        <dbReference type="Proteomes" id="UP001148018"/>
    </source>
</evidence>
<comment type="caution">
    <text evidence="2">The sequence shown here is derived from an EMBL/GenBank/DDBJ whole genome shotgun (WGS) entry which is preliminary data.</text>
</comment>
<dbReference type="Proteomes" id="UP001148018">
    <property type="component" value="Unassembled WGS sequence"/>
</dbReference>
<accession>A0A9Q0DNE8</accession>
<dbReference type="OrthoDB" id="8932398at2759"/>
<sequence length="101" mass="11710">MDFTVEDGSRGETLRELPDSPDRQCLGSMTPETQDIYLRIDHRHRRSGYRLGRIMARQQLLSKIAGGRRPYPESSDRRDLTLALRLERLNPHPLETLPLTL</sequence>